<dbReference type="Pfam" id="PF00010">
    <property type="entry name" value="HLH"/>
    <property type="match status" value="1"/>
</dbReference>
<feature type="compositionally biased region" description="Low complexity" evidence="1">
    <location>
        <begin position="107"/>
        <end position="122"/>
    </location>
</feature>
<dbReference type="PROSITE" id="PS50888">
    <property type="entry name" value="BHLH"/>
    <property type="match status" value="1"/>
</dbReference>
<dbReference type="EMBL" id="CAJMWY010001424">
    <property type="protein sequence ID" value="CAE6466895.1"/>
    <property type="molecule type" value="Genomic_DNA"/>
</dbReference>
<feature type="domain" description="BHLH" evidence="2">
    <location>
        <begin position="220"/>
        <end position="270"/>
    </location>
</feature>
<accession>A0A8H3GUG6</accession>
<evidence type="ECO:0000313" key="3">
    <source>
        <dbReference type="EMBL" id="CAE6466895.1"/>
    </source>
</evidence>
<dbReference type="Proteomes" id="UP000663861">
    <property type="component" value="Unassembled WGS sequence"/>
</dbReference>
<dbReference type="InterPro" id="IPR011598">
    <property type="entry name" value="bHLH_dom"/>
</dbReference>
<reference evidence="3" key="1">
    <citation type="submission" date="2021-01" db="EMBL/GenBank/DDBJ databases">
        <authorList>
            <person name="Kaushik A."/>
        </authorList>
    </citation>
    <scope>NUCLEOTIDE SEQUENCE</scope>
    <source>
        <strain evidence="3">AG4-RS23</strain>
    </source>
</reference>
<dbReference type="SMART" id="SM00353">
    <property type="entry name" value="HLH"/>
    <property type="match status" value="1"/>
</dbReference>
<protein>
    <recommendedName>
        <fullName evidence="2">BHLH domain-containing protein</fullName>
    </recommendedName>
</protein>
<dbReference type="GO" id="GO:0046983">
    <property type="term" value="F:protein dimerization activity"/>
    <property type="evidence" value="ECO:0007669"/>
    <property type="project" value="InterPro"/>
</dbReference>
<comment type="caution">
    <text evidence="3">The sequence shown here is derived from an EMBL/GenBank/DDBJ whole genome shotgun (WGS) entry which is preliminary data.</text>
</comment>
<feature type="region of interest" description="Disordered" evidence="1">
    <location>
        <begin position="302"/>
        <end position="341"/>
    </location>
</feature>
<sequence length="341" mass="37637">MDNHGSPHFTPSDNSFSYMGSNNEGYISYPNSYDMITSGSPAFNPLGLSNNMPSYPMTRVASPREFATTQTVSPPLTGSSSDVSGENLTNVTGYTAYGPMRRATRQSTSDSNTSSNSTHSRNGTGLVQRHNLRFPPGGPAASTVMAAGGRHRRRNSRTDDDDDDDDFESDGDAFRGAPQEVHRRRNSRTDDDDDDDDFESDGDAFRGAPQEVVVQRRREEIRKQRIESEQRRRDELRDGYRRLKDVLPVSNQKSSKVSLLDRATSHIKYLEMMQHQLQTNLTQSDLEVARLRQVNEALMLSAAERRSGAQQSASSQSAPPASAPSHNGSPKTEPATAATFN</sequence>
<evidence type="ECO:0000256" key="1">
    <source>
        <dbReference type="SAM" id="MobiDB-lite"/>
    </source>
</evidence>
<feature type="compositionally biased region" description="Acidic residues" evidence="1">
    <location>
        <begin position="190"/>
        <end position="202"/>
    </location>
</feature>
<proteinExistence type="predicted"/>
<gene>
    <name evidence="3" type="ORF">RDB_LOCUS75766</name>
</gene>
<dbReference type="InterPro" id="IPR036638">
    <property type="entry name" value="HLH_DNA-bd_sf"/>
</dbReference>
<feature type="compositionally biased region" description="Polar residues" evidence="1">
    <location>
        <begin position="67"/>
        <end position="93"/>
    </location>
</feature>
<feature type="compositionally biased region" description="Low complexity" evidence="1">
    <location>
        <begin position="308"/>
        <end position="325"/>
    </location>
</feature>
<name>A0A8H3GUG6_9AGAM</name>
<dbReference type="SUPFAM" id="SSF47459">
    <property type="entry name" value="HLH, helix-loop-helix DNA-binding domain"/>
    <property type="match status" value="1"/>
</dbReference>
<organism evidence="3 4">
    <name type="scientific">Rhizoctonia solani</name>
    <dbReference type="NCBI Taxonomy" id="456999"/>
    <lineage>
        <taxon>Eukaryota</taxon>
        <taxon>Fungi</taxon>
        <taxon>Dikarya</taxon>
        <taxon>Basidiomycota</taxon>
        <taxon>Agaricomycotina</taxon>
        <taxon>Agaricomycetes</taxon>
        <taxon>Cantharellales</taxon>
        <taxon>Ceratobasidiaceae</taxon>
        <taxon>Rhizoctonia</taxon>
    </lineage>
</organism>
<feature type="compositionally biased region" description="Acidic residues" evidence="1">
    <location>
        <begin position="159"/>
        <end position="171"/>
    </location>
</feature>
<dbReference type="AlphaFoldDB" id="A0A8H3GUG6"/>
<dbReference type="Gene3D" id="4.10.280.10">
    <property type="entry name" value="Helix-loop-helix DNA-binding domain"/>
    <property type="match status" value="1"/>
</dbReference>
<evidence type="ECO:0000313" key="4">
    <source>
        <dbReference type="Proteomes" id="UP000663861"/>
    </source>
</evidence>
<feature type="region of interest" description="Disordered" evidence="1">
    <location>
        <begin position="67"/>
        <end position="209"/>
    </location>
</feature>
<evidence type="ECO:0000259" key="2">
    <source>
        <dbReference type="PROSITE" id="PS50888"/>
    </source>
</evidence>